<dbReference type="EMBL" id="SIRE01000051">
    <property type="protein sequence ID" value="TBL68000.1"/>
    <property type="molecule type" value="Genomic_DNA"/>
</dbReference>
<gene>
    <name evidence="1" type="ORF">EYB31_39005</name>
</gene>
<dbReference type="SUPFAM" id="SSF81606">
    <property type="entry name" value="PP2C-like"/>
    <property type="match status" value="1"/>
</dbReference>
<keyword evidence="2" id="KW-1185">Reference proteome</keyword>
<name>A0A4Q9DCC4_9BACL</name>
<dbReference type="InterPro" id="IPR036457">
    <property type="entry name" value="PPM-type-like_dom_sf"/>
</dbReference>
<sequence>MISSVKSNSLNWIGSEQAYLNLPSVEKLRHITIGRYGGNTERGAHKNEDGLLVWQSISWEFVTLIDAHHSCDSAELIIATLKENEHSIKAILDSKINVLFDQIEKLLLQIFKSDRFKNKCRSLKGEASCLICIRKENVLWWFSVGDCQLLLIHDDLEKWGQVSLNQRNFYEWMGKVNTFEKTVPSYSLGRRELRTGVNCILLITDGYLEAKEAAISISELCRSESLVVSFLNNLHCQQTVDSTTLVRWAVKNELDAAMPSDL</sequence>
<reference evidence="1 2" key="1">
    <citation type="submission" date="2019-02" db="EMBL/GenBank/DDBJ databases">
        <title>Paenibacillus sp. nov., isolated from surface-sterilized tissue of Thalictrum simplex L.</title>
        <authorList>
            <person name="Tuo L."/>
        </authorList>
    </citation>
    <scope>NUCLEOTIDE SEQUENCE [LARGE SCALE GENOMIC DNA]</scope>
    <source>
        <strain evidence="1 2">N2SHLJ1</strain>
    </source>
</reference>
<accession>A0A4Q9DCC4</accession>
<dbReference type="AlphaFoldDB" id="A0A4Q9DCC4"/>
<dbReference type="Gene3D" id="3.60.40.10">
    <property type="entry name" value="PPM-type phosphatase domain"/>
    <property type="match status" value="1"/>
</dbReference>
<evidence type="ECO:0000313" key="1">
    <source>
        <dbReference type="EMBL" id="TBL68000.1"/>
    </source>
</evidence>
<comment type="caution">
    <text evidence="1">The sequence shown here is derived from an EMBL/GenBank/DDBJ whole genome shotgun (WGS) entry which is preliminary data.</text>
</comment>
<dbReference type="OrthoDB" id="7944398at2"/>
<organism evidence="1 2">
    <name type="scientific">Paenibacillus thalictri</name>
    <dbReference type="NCBI Taxonomy" id="2527873"/>
    <lineage>
        <taxon>Bacteria</taxon>
        <taxon>Bacillati</taxon>
        <taxon>Bacillota</taxon>
        <taxon>Bacilli</taxon>
        <taxon>Bacillales</taxon>
        <taxon>Paenibacillaceae</taxon>
        <taxon>Paenibacillus</taxon>
    </lineage>
</organism>
<evidence type="ECO:0000313" key="2">
    <source>
        <dbReference type="Proteomes" id="UP000293142"/>
    </source>
</evidence>
<protein>
    <submittedName>
        <fullName evidence="1">Protein phosphatase 2C domain-containing protein</fullName>
    </submittedName>
</protein>
<dbReference type="Proteomes" id="UP000293142">
    <property type="component" value="Unassembled WGS sequence"/>
</dbReference>
<proteinExistence type="predicted"/>